<proteinExistence type="predicted"/>
<sequence length="143" mass="16472">MYSTICYAKVGTLPQTQGYADQLPAPDAERRPHQETRCRWRHRNMRSSHYNKVSMNPPTTTHYIYTTTKAAFEKCVLELPSASFCSLKGCMSSWLRLCRWPEEATKYIRLLCDPSNHVPRTPGLQKPNGAYSLQEKLSSQMEI</sequence>
<name>A0AAE1UKK2_9EUCA</name>
<keyword evidence="2" id="KW-1185">Reference proteome</keyword>
<organism evidence="1 2">
    <name type="scientific">Petrolisthes manimaculis</name>
    <dbReference type="NCBI Taxonomy" id="1843537"/>
    <lineage>
        <taxon>Eukaryota</taxon>
        <taxon>Metazoa</taxon>
        <taxon>Ecdysozoa</taxon>
        <taxon>Arthropoda</taxon>
        <taxon>Crustacea</taxon>
        <taxon>Multicrustacea</taxon>
        <taxon>Malacostraca</taxon>
        <taxon>Eumalacostraca</taxon>
        <taxon>Eucarida</taxon>
        <taxon>Decapoda</taxon>
        <taxon>Pleocyemata</taxon>
        <taxon>Anomura</taxon>
        <taxon>Galatheoidea</taxon>
        <taxon>Porcellanidae</taxon>
        <taxon>Petrolisthes</taxon>
    </lineage>
</organism>
<accession>A0AAE1UKK2</accession>
<comment type="caution">
    <text evidence="1">The sequence shown here is derived from an EMBL/GenBank/DDBJ whole genome shotgun (WGS) entry which is preliminary data.</text>
</comment>
<evidence type="ECO:0000313" key="1">
    <source>
        <dbReference type="EMBL" id="KAK4328428.1"/>
    </source>
</evidence>
<evidence type="ECO:0000313" key="2">
    <source>
        <dbReference type="Proteomes" id="UP001292094"/>
    </source>
</evidence>
<protein>
    <submittedName>
        <fullName evidence="1">Uncharacterized protein</fullName>
    </submittedName>
</protein>
<reference evidence="1" key="1">
    <citation type="submission" date="2023-11" db="EMBL/GenBank/DDBJ databases">
        <title>Genome assemblies of two species of porcelain crab, Petrolisthes cinctipes and Petrolisthes manimaculis (Anomura: Porcellanidae).</title>
        <authorList>
            <person name="Angst P."/>
        </authorList>
    </citation>
    <scope>NUCLEOTIDE SEQUENCE</scope>
    <source>
        <strain evidence="1">PB745_02</strain>
        <tissue evidence="1">Gill</tissue>
    </source>
</reference>
<dbReference type="Proteomes" id="UP001292094">
    <property type="component" value="Unassembled WGS sequence"/>
</dbReference>
<dbReference type="AlphaFoldDB" id="A0AAE1UKK2"/>
<dbReference type="EMBL" id="JAWZYT010000077">
    <property type="protein sequence ID" value="KAK4328428.1"/>
    <property type="molecule type" value="Genomic_DNA"/>
</dbReference>
<gene>
    <name evidence="1" type="ORF">Pmani_001176</name>
</gene>